<evidence type="ECO:0000313" key="1">
    <source>
        <dbReference type="EMBL" id="MDO7786583.1"/>
    </source>
</evidence>
<accession>A0AAW7ZBB7</accession>
<protein>
    <submittedName>
        <fullName evidence="1">YmaF family protein</fullName>
    </submittedName>
</protein>
<dbReference type="InterPro" id="IPR024307">
    <property type="entry name" value="YmaF"/>
</dbReference>
<gene>
    <name evidence="1" type="ORF">P6N53_05020</name>
</gene>
<organism evidence="1 2">
    <name type="scientific">Desulforamulus aquiferis</name>
    <dbReference type="NCBI Taxonomy" id="1397668"/>
    <lineage>
        <taxon>Bacteria</taxon>
        <taxon>Bacillati</taxon>
        <taxon>Bacillota</taxon>
        <taxon>Clostridia</taxon>
        <taxon>Eubacteriales</taxon>
        <taxon>Peptococcaceae</taxon>
        <taxon>Desulforamulus</taxon>
    </lineage>
</organism>
<dbReference type="EMBL" id="JARPTC010000006">
    <property type="protein sequence ID" value="MDO7786583.1"/>
    <property type="molecule type" value="Genomic_DNA"/>
</dbReference>
<proteinExistence type="predicted"/>
<sequence>MGFGYGGIGRRTHVHRYNNITSLDVGHKHGMNGITGPTIRTGTSHVHSLNGVTTFDQGHSHNYRTVTGPAIPTRPGYHVHRYSGRVTIAGRTPHTHTFNALTAEAPDDIGY</sequence>
<dbReference type="AlphaFoldDB" id="A0AAW7ZBB7"/>
<reference evidence="1" key="1">
    <citation type="journal article" date="2023" name="J. Hazard. Mater.">
        <title>Anaerobic biodegradation of pyrene and benzo[a]pyrene by a new sulfate-reducing Desulforamulus aquiferis strain DSA.</title>
        <authorList>
            <person name="Zhang Z."/>
            <person name="Sun J."/>
            <person name="Gong X."/>
            <person name="Wang C."/>
            <person name="Wang H."/>
        </authorList>
    </citation>
    <scope>NUCLEOTIDE SEQUENCE</scope>
    <source>
        <strain evidence="1">DSA</strain>
    </source>
</reference>
<reference evidence="1" key="2">
    <citation type="submission" date="2023-03" db="EMBL/GenBank/DDBJ databases">
        <authorList>
            <person name="Zhang Z."/>
        </authorList>
    </citation>
    <scope>NUCLEOTIDE SEQUENCE</scope>
    <source>
        <strain evidence="1">DSA</strain>
    </source>
</reference>
<dbReference type="Pfam" id="PF12788">
    <property type="entry name" value="YmaF"/>
    <property type="match status" value="1"/>
</dbReference>
<name>A0AAW7ZBB7_9FIRM</name>
<keyword evidence="2" id="KW-1185">Reference proteome</keyword>
<evidence type="ECO:0000313" key="2">
    <source>
        <dbReference type="Proteomes" id="UP001172911"/>
    </source>
</evidence>
<comment type="caution">
    <text evidence="1">The sequence shown here is derived from an EMBL/GenBank/DDBJ whole genome shotgun (WGS) entry which is preliminary data.</text>
</comment>
<dbReference type="RefSeq" id="WP_304541646.1">
    <property type="nucleotide sequence ID" value="NZ_JARPTC010000006.1"/>
</dbReference>
<dbReference type="Proteomes" id="UP001172911">
    <property type="component" value="Unassembled WGS sequence"/>
</dbReference>